<evidence type="ECO:0000256" key="1">
    <source>
        <dbReference type="SAM" id="MobiDB-lite"/>
    </source>
</evidence>
<dbReference type="Proteomes" id="UP001146351">
    <property type="component" value="Unassembled WGS sequence"/>
</dbReference>
<accession>A0A9W9LFQ8</accession>
<feature type="non-terminal residue" evidence="3">
    <location>
        <position position="1"/>
    </location>
</feature>
<feature type="region of interest" description="Disordered" evidence="1">
    <location>
        <begin position="70"/>
        <end position="153"/>
    </location>
</feature>
<feature type="region of interest" description="Disordered" evidence="1">
    <location>
        <begin position="565"/>
        <end position="626"/>
    </location>
</feature>
<feature type="region of interest" description="Disordered" evidence="1">
    <location>
        <begin position="26"/>
        <end position="48"/>
    </location>
</feature>
<evidence type="ECO:0000313" key="3">
    <source>
        <dbReference type="EMBL" id="KAJ5155396.1"/>
    </source>
</evidence>
<dbReference type="SMART" id="SM00694">
    <property type="entry name" value="DysFC"/>
    <property type="match status" value="1"/>
</dbReference>
<dbReference type="Gene3D" id="1.25.40.10">
    <property type="entry name" value="Tetratricopeptide repeat domain"/>
    <property type="match status" value="1"/>
</dbReference>
<feature type="compositionally biased region" description="Low complexity" evidence="1">
    <location>
        <begin position="93"/>
        <end position="104"/>
    </location>
</feature>
<reference evidence="3" key="1">
    <citation type="submission" date="2022-11" db="EMBL/GenBank/DDBJ databases">
        <authorList>
            <person name="Petersen C."/>
        </authorList>
    </citation>
    <scope>NUCLEOTIDE SEQUENCE</scope>
    <source>
        <strain evidence="3">IBT 21917</strain>
    </source>
</reference>
<feature type="compositionally biased region" description="Low complexity" evidence="1">
    <location>
        <begin position="593"/>
        <end position="610"/>
    </location>
</feature>
<dbReference type="OrthoDB" id="72441at2759"/>
<dbReference type="EMBL" id="JAPQKO010000006">
    <property type="protein sequence ID" value="KAJ5155396.1"/>
    <property type="molecule type" value="Genomic_DNA"/>
</dbReference>
<name>A0A9W9LFQ8_9EURO</name>
<protein>
    <recommendedName>
        <fullName evidence="2">Peroxin/Ferlin domain-containing protein</fullName>
    </recommendedName>
</protein>
<dbReference type="InterPro" id="IPR006614">
    <property type="entry name" value="Peroxin/Ferlin"/>
</dbReference>
<dbReference type="GO" id="GO:0016020">
    <property type="term" value="C:membrane"/>
    <property type="evidence" value="ECO:0007669"/>
    <property type="project" value="InterPro"/>
</dbReference>
<evidence type="ECO:0000313" key="4">
    <source>
        <dbReference type="Proteomes" id="UP001146351"/>
    </source>
</evidence>
<comment type="caution">
    <text evidence="3">The sequence shown here is derived from an EMBL/GenBank/DDBJ whole genome shotgun (WGS) entry which is preliminary data.</text>
</comment>
<sequence>TTHAHYLIGVHVAMEDTHSITLVDNMIPSQQPSGGENLQRSSTVNHQGSLTKHFSRASVSGQLAKRKYAKWQPDRLGLPSDTETPLSRDSSRVRGSVSASSTGGSIDGPSTQPENGTDARGVDTNDFAPTRTQSHTNETMQSSALEQQVSRADRQKSHSQLDILYENQRGWFFFGVPLYSQSSLLNFDPSAWMTQDRRASPVNITNAQLPDPSWEWAWRTWYVDMSGDVDEQGWQYSFSFGSTQWHGTHPWFHSFVRRRRWVRLRSKIPEKRQRGRSDFENAHMLTEDYFTIHTPRDRSREQSVAGLSRVDSGFLSRVGTKVDEETHLEEVGDIPTLMRALKMASIDRERIDALKKFVREGGEELHYLNDKIPEIMAMFLFQISRWQFVTYLVNEIQELSQQRDLNDKDSDKITRKKDNLLRAVESARGHVTGPDVFTDSNGEASTDLLDLTPVSRHDTLLSKRAKVTNQPLHVLQGKEIKGIPKAAEVGREGHIYRPLIRSPQDRASFLSSLHALDARASFHMFPRGQSCLRRRLAVVFEPTTAGPEDPLLFLYPRWVTSAARRRQPMTTLSPAKESLKCSHVPRPSVRPTWCSTTSQRSRSSCWHSSSTFQSDDDDGAHSNLSQGVGTLHESMRYRLLRQPSFNPFADIENSSKDLTFQISNSRTPPWVHPSMRKVSRRSKSNFNLNRWQNMLQRPLVTKPLEDQVEGPWKMPFPTRRRLLHERFRHARFSSRRGRLDWDGMAELLESVQDDPRPLGKKGENQVGIEITPETALLLSGNTDESFRENIWFVHVRNGCRIQMLDTEEGNTHRRVILSGSPLAIELVMERIRHIQHLQQLGDPVVCPPVKLPAPFVETRDALVRKGVEIPRIRAIWLPPVLPASHPEDIPEPPLSTVKDFAEFVEDLTLTHAPKRSAEDRYRGRHAHRMTRKIKRLFQLKENQRLLSSAALNIALRYFCANNRLADARELFTLAQSLATVRTYNILLQNAASNRNIGHFRQLLLMMPRAHILPNDMTWVALLGALTTPSAKASLITRMVKRGFMEGTRTIRAALRYTVQDSLIMHLRSGEGIESFVALMAKTDGLNWFSPLIVDHMFEAIERLADFEAAEGLINICLEHNLPLDNITLSHVFGMSGRDVFMTIHFALRFMQKPFFEISPSSQQYLFFLAFRYRHYNLSRVLWRYGCMHGSINAKMRSTVVASLLRNSKWAGERHSIKNMFDFNSGRVIAGIDMPNFEHPILRELPHEFRDRPLDFLSIATEGEEDRDLQIRLVEAIVNFDIWQGHENYKPQIPFATMLEAAARVDYAWMNQPWELPWLMENSIYVPVERKDSVA</sequence>
<gene>
    <name evidence="3" type="ORF">N7492_008199</name>
</gene>
<feature type="compositionally biased region" description="Polar residues" evidence="1">
    <location>
        <begin position="130"/>
        <end position="150"/>
    </location>
</feature>
<organism evidence="3 4">
    <name type="scientific">Penicillium capsulatum</name>
    <dbReference type="NCBI Taxonomy" id="69766"/>
    <lineage>
        <taxon>Eukaryota</taxon>
        <taxon>Fungi</taxon>
        <taxon>Dikarya</taxon>
        <taxon>Ascomycota</taxon>
        <taxon>Pezizomycotina</taxon>
        <taxon>Eurotiomycetes</taxon>
        <taxon>Eurotiomycetidae</taxon>
        <taxon>Eurotiales</taxon>
        <taxon>Aspergillaceae</taxon>
        <taxon>Penicillium</taxon>
    </lineage>
</organism>
<reference evidence="3" key="2">
    <citation type="journal article" date="2023" name="IMA Fungus">
        <title>Comparative genomic study of the Penicillium genus elucidates a diverse pangenome and 15 lateral gene transfer events.</title>
        <authorList>
            <person name="Petersen C."/>
            <person name="Sorensen T."/>
            <person name="Nielsen M.R."/>
            <person name="Sondergaard T.E."/>
            <person name="Sorensen J.L."/>
            <person name="Fitzpatrick D.A."/>
            <person name="Frisvad J.C."/>
            <person name="Nielsen K.L."/>
        </authorList>
    </citation>
    <scope>NUCLEOTIDE SEQUENCE</scope>
    <source>
        <strain evidence="3">IBT 21917</strain>
    </source>
</reference>
<feature type="domain" description="Peroxin/Ferlin" evidence="2">
    <location>
        <begin position="233"/>
        <end position="268"/>
    </location>
</feature>
<evidence type="ECO:0000259" key="2">
    <source>
        <dbReference type="SMART" id="SM00694"/>
    </source>
</evidence>
<dbReference type="CDD" id="cd00105">
    <property type="entry name" value="KH-I"/>
    <property type="match status" value="1"/>
</dbReference>
<dbReference type="InterPro" id="IPR011990">
    <property type="entry name" value="TPR-like_helical_dom_sf"/>
</dbReference>
<keyword evidence="4" id="KW-1185">Reference proteome</keyword>
<proteinExistence type="predicted"/>